<comment type="similarity">
    <text evidence="2">Belongs to the JARID1 histone demethylase family.</text>
</comment>
<feature type="domain" description="JmjC" evidence="6">
    <location>
        <begin position="281"/>
        <end position="465"/>
    </location>
</feature>
<keyword evidence="4" id="KW-0539">Nucleus</keyword>
<dbReference type="PROSITE" id="PS51184">
    <property type="entry name" value="JMJC"/>
    <property type="match status" value="1"/>
</dbReference>
<dbReference type="SMART" id="SM00558">
    <property type="entry name" value="JmjC"/>
    <property type="match status" value="1"/>
</dbReference>
<evidence type="ECO:0000313" key="8">
    <source>
        <dbReference type="Proteomes" id="UP000238479"/>
    </source>
</evidence>
<dbReference type="InterPro" id="IPR003347">
    <property type="entry name" value="JmjC_dom"/>
</dbReference>
<dbReference type="Pfam" id="PF02373">
    <property type="entry name" value="JmjC"/>
    <property type="match status" value="1"/>
</dbReference>
<organism evidence="7 8">
    <name type="scientific">Rosa chinensis</name>
    <name type="common">China rose</name>
    <dbReference type="NCBI Taxonomy" id="74649"/>
    <lineage>
        <taxon>Eukaryota</taxon>
        <taxon>Viridiplantae</taxon>
        <taxon>Streptophyta</taxon>
        <taxon>Embryophyta</taxon>
        <taxon>Tracheophyta</taxon>
        <taxon>Spermatophyta</taxon>
        <taxon>Magnoliopsida</taxon>
        <taxon>eudicotyledons</taxon>
        <taxon>Gunneridae</taxon>
        <taxon>Pentapetalae</taxon>
        <taxon>rosids</taxon>
        <taxon>fabids</taxon>
        <taxon>Rosales</taxon>
        <taxon>Rosaceae</taxon>
        <taxon>Rosoideae</taxon>
        <taxon>Rosoideae incertae sedis</taxon>
        <taxon>Rosa</taxon>
    </lineage>
</organism>
<dbReference type="GO" id="GO:0006357">
    <property type="term" value="P:regulation of transcription by RNA polymerase II"/>
    <property type="evidence" value="ECO:0007669"/>
    <property type="project" value="TreeGrafter"/>
</dbReference>
<protein>
    <submittedName>
        <fullName evidence="7">Putative transcription factor &amp; chromatin remodeling &amp;Metalloenzymes JmjC family</fullName>
    </submittedName>
</protein>
<keyword evidence="8" id="KW-1185">Reference proteome</keyword>
<comment type="caution">
    <text evidence="7">The sequence shown here is derived from an EMBL/GenBank/DDBJ whole genome shotgun (WGS) entry which is preliminary data.</text>
</comment>
<dbReference type="GO" id="GO:0031490">
    <property type="term" value="F:chromatin DNA binding"/>
    <property type="evidence" value="ECO:0007669"/>
    <property type="project" value="TreeGrafter"/>
</dbReference>
<dbReference type="GO" id="GO:0000118">
    <property type="term" value="C:histone deacetylase complex"/>
    <property type="evidence" value="ECO:0007669"/>
    <property type="project" value="TreeGrafter"/>
</dbReference>
<dbReference type="Proteomes" id="UP000238479">
    <property type="component" value="Chromosome 3"/>
</dbReference>
<evidence type="ECO:0000313" key="7">
    <source>
        <dbReference type="EMBL" id="PRQ42843.1"/>
    </source>
</evidence>
<evidence type="ECO:0000256" key="3">
    <source>
        <dbReference type="ARBA" id="ARBA00022723"/>
    </source>
</evidence>
<accession>A0A2P6R8T1</accession>
<sequence>MCLKCFREIRGGDLKGGGEEMVEKYGNRGFECFDGEGKIIQRNGVGTRRLRSSSAKSKFEWKADKDGSIRCPPEHKEGCGKYHLELRYLFPRNKVMELVEKAENIDESYKILHASSETREESCSCINLVDDVKCRKAACRGDSKDNYLFCPRAESIQPEDFEHFQRHWMRYEPVIVSNALENGSGLSWEPLVMWRAFRQVNNTKHEKDVEVQTIDCLDWCFIDVNVHKFFTGYSEGMFDTKDCPRILKLKDWPPSIDFDKRLPRHGKEFVCCFPLKEYTHPTGSILNLACHLPKRAVKPDLGPKTYIAYGVAHELGRGDLTLEPKHLAAIEELKRKHREQDQKEIFGNFGQRRLPCKEEVDDAGEGGAVWDIFRGIQALQCRPLKQVVHPIHDQTIYLTAEHKRKLKADYGIEPCTFIQKLGDAVFIPAGCPHQVRNLKSCIKVAMDFVSPKTVGQCFRLTEEFRTLPPDHRASEDKLEEITCGKERPKDVKTDERPMCEA</sequence>
<feature type="region of interest" description="Disordered" evidence="5">
    <location>
        <begin position="471"/>
        <end position="501"/>
    </location>
</feature>
<dbReference type="Gramene" id="PRQ42843">
    <property type="protein sequence ID" value="PRQ42843"/>
    <property type="gene ID" value="RchiOBHm_Chr3g0462041"/>
</dbReference>
<reference evidence="7 8" key="1">
    <citation type="journal article" date="2018" name="Nat. Genet.">
        <title>The Rosa genome provides new insights in the design of modern roses.</title>
        <authorList>
            <person name="Bendahmane M."/>
        </authorList>
    </citation>
    <scope>NUCLEOTIDE SEQUENCE [LARGE SCALE GENOMIC DNA]</scope>
    <source>
        <strain evidence="8">cv. Old Blush</strain>
    </source>
</reference>
<dbReference type="GO" id="GO:0046872">
    <property type="term" value="F:metal ion binding"/>
    <property type="evidence" value="ECO:0007669"/>
    <property type="project" value="UniProtKB-KW"/>
</dbReference>
<dbReference type="PANTHER" id="PTHR12549">
    <property type="entry name" value="JMJC DOMAIN-CONTAINING HISTONE DEMETHYLATION PROTEIN"/>
    <property type="match status" value="1"/>
</dbReference>
<dbReference type="GO" id="GO:0032454">
    <property type="term" value="F:histone H3K9 demethylase activity"/>
    <property type="evidence" value="ECO:0007669"/>
    <property type="project" value="InterPro"/>
</dbReference>
<dbReference type="PANTHER" id="PTHR12549:SF11">
    <property type="entry name" value="LYSINE-SPECIFIC DEMETHYLASE JMJ25"/>
    <property type="match status" value="1"/>
</dbReference>
<evidence type="ECO:0000256" key="1">
    <source>
        <dbReference type="ARBA" id="ARBA00004123"/>
    </source>
</evidence>
<evidence type="ECO:0000256" key="4">
    <source>
        <dbReference type="ARBA" id="ARBA00023242"/>
    </source>
</evidence>
<dbReference type="InterPro" id="IPR045109">
    <property type="entry name" value="LSDs-like"/>
</dbReference>
<comment type="subcellular location">
    <subcellularLocation>
        <location evidence="1">Nucleus</location>
    </subcellularLocation>
</comment>
<proteinExistence type="inferred from homology"/>
<name>A0A2P6R8T1_ROSCH</name>
<gene>
    <name evidence="7" type="ORF">RchiOBHm_Chr3g0462041</name>
</gene>
<evidence type="ECO:0000259" key="6">
    <source>
        <dbReference type="PROSITE" id="PS51184"/>
    </source>
</evidence>
<evidence type="ECO:0000256" key="2">
    <source>
        <dbReference type="ARBA" id="ARBA00006801"/>
    </source>
</evidence>
<dbReference type="Gene3D" id="2.60.120.650">
    <property type="entry name" value="Cupin"/>
    <property type="match status" value="2"/>
</dbReference>
<dbReference type="GO" id="GO:0003712">
    <property type="term" value="F:transcription coregulator activity"/>
    <property type="evidence" value="ECO:0007669"/>
    <property type="project" value="TreeGrafter"/>
</dbReference>
<dbReference type="EMBL" id="PDCK01000041">
    <property type="protein sequence ID" value="PRQ42843.1"/>
    <property type="molecule type" value="Genomic_DNA"/>
</dbReference>
<dbReference type="SUPFAM" id="SSF51197">
    <property type="entry name" value="Clavaminate synthase-like"/>
    <property type="match status" value="1"/>
</dbReference>
<keyword evidence="3" id="KW-0479">Metal-binding</keyword>
<evidence type="ECO:0000256" key="5">
    <source>
        <dbReference type="SAM" id="MobiDB-lite"/>
    </source>
</evidence>
<dbReference type="GO" id="GO:0000785">
    <property type="term" value="C:chromatin"/>
    <property type="evidence" value="ECO:0007669"/>
    <property type="project" value="TreeGrafter"/>
</dbReference>
<dbReference type="AlphaFoldDB" id="A0A2P6R8T1"/>